<dbReference type="PROSITE" id="PS50835">
    <property type="entry name" value="IG_LIKE"/>
    <property type="match status" value="3"/>
</dbReference>
<dbReference type="InterPro" id="IPR003599">
    <property type="entry name" value="Ig_sub"/>
</dbReference>
<dbReference type="PANTHER" id="PTHR12231">
    <property type="entry name" value="CTX-RELATED TYPE I TRANSMEMBRANE PROTEIN"/>
    <property type="match status" value="1"/>
</dbReference>
<dbReference type="CDD" id="cd00096">
    <property type="entry name" value="Ig"/>
    <property type="match status" value="1"/>
</dbReference>
<reference evidence="6 7" key="1">
    <citation type="submission" date="2014-03" db="EMBL/GenBank/DDBJ databases">
        <title>Draft genome of the hookworm Oesophagostomum dentatum.</title>
        <authorList>
            <person name="Mitreva M."/>
        </authorList>
    </citation>
    <scope>NUCLEOTIDE SEQUENCE [LARGE SCALE GENOMIC DNA]</scope>
    <source>
        <strain evidence="6 7">OD-Hann</strain>
    </source>
</reference>
<evidence type="ECO:0000256" key="2">
    <source>
        <dbReference type="ARBA" id="ARBA00022737"/>
    </source>
</evidence>
<dbReference type="InterPro" id="IPR007110">
    <property type="entry name" value="Ig-like_dom"/>
</dbReference>
<keyword evidence="4" id="KW-0393">Immunoglobulin domain</keyword>
<dbReference type="InterPro" id="IPR013783">
    <property type="entry name" value="Ig-like_fold"/>
</dbReference>
<protein>
    <submittedName>
        <fullName evidence="6">Immunoglobulin I-set domain protein</fullName>
    </submittedName>
</protein>
<dbReference type="InterPro" id="IPR036179">
    <property type="entry name" value="Ig-like_dom_sf"/>
</dbReference>
<dbReference type="Gene3D" id="2.60.40.10">
    <property type="entry name" value="Immunoglobulins"/>
    <property type="match status" value="4"/>
</dbReference>
<dbReference type="EMBL" id="KN549311">
    <property type="protein sequence ID" value="KHJ98443.1"/>
    <property type="molecule type" value="Genomic_DNA"/>
</dbReference>
<evidence type="ECO:0000256" key="3">
    <source>
        <dbReference type="ARBA" id="ARBA00023157"/>
    </source>
</evidence>
<feature type="domain" description="Ig-like" evidence="5">
    <location>
        <begin position="28"/>
        <end position="118"/>
    </location>
</feature>
<accession>A0A0B1TLK4</accession>
<dbReference type="PANTHER" id="PTHR12231:SF253">
    <property type="entry name" value="DPR-INTERACTING PROTEIN ETA, ISOFORM B-RELATED"/>
    <property type="match status" value="1"/>
</dbReference>
<gene>
    <name evidence="6" type="ORF">OESDEN_01584</name>
</gene>
<dbReference type="SUPFAM" id="SSF48726">
    <property type="entry name" value="Immunoglobulin"/>
    <property type="match status" value="4"/>
</dbReference>
<dbReference type="InterPro" id="IPR051170">
    <property type="entry name" value="Neural/epithelial_adhesion"/>
</dbReference>
<dbReference type="Pfam" id="PF13927">
    <property type="entry name" value="Ig_3"/>
    <property type="match status" value="3"/>
</dbReference>
<evidence type="ECO:0000259" key="5">
    <source>
        <dbReference type="PROSITE" id="PS50835"/>
    </source>
</evidence>
<dbReference type="SMART" id="SM00408">
    <property type="entry name" value="IGc2"/>
    <property type="match status" value="4"/>
</dbReference>
<dbReference type="Proteomes" id="UP000053660">
    <property type="component" value="Unassembled WGS sequence"/>
</dbReference>
<name>A0A0B1TLK4_OESDE</name>
<evidence type="ECO:0000256" key="1">
    <source>
        <dbReference type="ARBA" id="ARBA00022729"/>
    </source>
</evidence>
<organism evidence="6 7">
    <name type="scientific">Oesophagostomum dentatum</name>
    <name type="common">Nodular worm</name>
    <dbReference type="NCBI Taxonomy" id="61180"/>
    <lineage>
        <taxon>Eukaryota</taxon>
        <taxon>Metazoa</taxon>
        <taxon>Ecdysozoa</taxon>
        <taxon>Nematoda</taxon>
        <taxon>Chromadorea</taxon>
        <taxon>Rhabditida</taxon>
        <taxon>Rhabditina</taxon>
        <taxon>Rhabditomorpha</taxon>
        <taxon>Strongyloidea</taxon>
        <taxon>Strongylidae</taxon>
        <taxon>Oesophagostomum</taxon>
    </lineage>
</organism>
<dbReference type="AlphaFoldDB" id="A0A0B1TLK4"/>
<keyword evidence="7" id="KW-1185">Reference proteome</keyword>
<evidence type="ECO:0000313" key="6">
    <source>
        <dbReference type="EMBL" id="KHJ98443.1"/>
    </source>
</evidence>
<dbReference type="InterPro" id="IPR003598">
    <property type="entry name" value="Ig_sub2"/>
</dbReference>
<proteinExistence type="predicted"/>
<sequence>MRGQLKCVASNEAGEDERVVTLTVHTAPIIDGSGQTVNKIALVNETVNLPCPARAVPPPIRMWSYEGQNMDTMPISHEVTEEGELILPSVQLDNTGHYTCLVSNLAGDDSITYSLEVSFAAFTMFSGFFVFKFEFSSKVLFFQVHEKPQIVSETPGTIDVVKGLTLEIPCKARGTPEPERIWKKDGIQIGQQETESVNIDSAGTLRIMNTQTSHGGQYTCEVTNAVGSDSRVTTVVVQEPPVILPATITNYTSVEGDLVEIRCHVEASPPAEIQWSRRGVPITEATPGVTVNGGTLVIQSVSKEDAAFYTCKASNPAGKAEKVIRLSVIVPPDIPDQDSIAMESVKINQPFSLYCPVFSTPLPTITWYLDDTVMSDGDPNVILSEDKRRLHVIKVELVEQCNKLKN</sequence>
<feature type="domain" description="Ig-like" evidence="5">
    <location>
        <begin position="148"/>
        <end position="238"/>
    </location>
</feature>
<feature type="domain" description="Ig-like" evidence="5">
    <location>
        <begin position="240"/>
        <end position="327"/>
    </location>
</feature>
<dbReference type="FunFam" id="2.60.40.10:FF:000107">
    <property type="entry name" value="Myosin, light chain kinase a"/>
    <property type="match status" value="1"/>
</dbReference>
<evidence type="ECO:0000256" key="4">
    <source>
        <dbReference type="ARBA" id="ARBA00023319"/>
    </source>
</evidence>
<keyword evidence="1" id="KW-0732">Signal</keyword>
<dbReference type="SMART" id="SM00409">
    <property type="entry name" value="IG"/>
    <property type="match status" value="3"/>
</dbReference>
<keyword evidence="2" id="KW-0677">Repeat</keyword>
<keyword evidence="3" id="KW-1015">Disulfide bond</keyword>
<evidence type="ECO:0000313" key="7">
    <source>
        <dbReference type="Proteomes" id="UP000053660"/>
    </source>
</evidence>
<dbReference type="OrthoDB" id="5985519at2759"/>
<dbReference type="FunFam" id="2.60.40.10:FF:000032">
    <property type="entry name" value="palladin isoform X1"/>
    <property type="match status" value="1"/>
</dbReference>